<keyword evidence="5" id="KW-1185">Reference proteome</keyword>
<evidence type="ECO:0000256" key="3">
    <source>
        <dbReference type="SAM" id="MobiDB-lite"/>
    </source>
</evidence>
<protein>
    <submittedName>
        <fullName evidence="4">Thrombospondin type 3 repeat-containing protein</fullName>
    </submittedName>
</protein>
<organism evidence="4 5">
    <name type="scientific">Microbulbifer taiwanensis</name>
    <dbReference type="NCBI Taxonomy" id="986746"/>
    <lineage>
        <taxon>Bacteria</taxon>
        <taxon>Pseudomonadati</taxon>
        <taxon>Pseudomonadota</taxon>
        <taxon>Gammaproteobacteria</taxon>
        <taxon>Cellvibrionales</taxon>
        <taxon>Microbulbiferaceae</taxon>
        <taxon>Microbulbifer</taxon>
    </lineage>
</organism>
<dbReference type="PANTHER" id="PTHR10199:SF100">
    <property type="entry name" value="THROMBOSPONDIN, ISOFORM A"/>
    <property type="match status" value="1"/>
</dbReference>
<feature type="compositionally biased region" description="Polar residues" evidence="3">
    <location>
        <begin position="49"/>
        <end position="59"/>
    </location>
</feature>
<dbReference type="SUPFAM" id="SSF103647">
    <property type="entry name" value="TSP type-3 repeat"/>
    <property type="match status" value="1"/>
</dbReference>
<dbReference type="Gene3D" id="4.10.1080.10">
    <property type="entry name" value="TSP type-3 repeat"/>
    <property type="match status" value="2"/>
</dbReference>
<dbReference type="PROSITE" id="PS51234">
    <property type="entry name" value="TSP3"/>
    <property type="match status" value="2"/>
</dbReference>
<reference evidence="5" key="1">
    <citation type="journal article" date="2019" name="Int. J. Syst. Evol. Microbiol.">
        <title>The Global Catalogue of Microorganisms (GCM) 10K type strain sequencing project: providing services to taxonomists for standard genome sequencing and annotation.</title>
        <authorList>
            <consortium name="The Broad Institute Genomics Platform"/>
            <consortium name="The Broad Institute Genome Sequencing Center for Infectious Disease"/>
            <person name="Wu L."/>
            <person name="Ma J."/>
        </authorList>
    </citation>
    <scope>NUCLEOTIDE SEQUENCE [LARGE SCALE GENOMIC DNA]</scope>
    <source>
        <strain evidence="5">CGMCC 1.13718</strain>
    </source>
</reference>
<accession>A0ABW1YHP5</accession>
<dbReference type="Proteomes" id="UP001596425">
    <property type="component" value="Unassembled WGS sequence"/>
</dbReference>
<keyword evidence="1" id="KW-0732">Signal</keyword>
<dbReference type="PANTHER" id="PTHR10199">
    <property type="entry name" value="THROMBOSPONDIN"/>
    <property type="match status" value="1"/>
</dbReference>
<keyword evidence="2" id="KW-0106">Calcium</keyword>
<evidence type="ECO:0000313" key="4">
    <source>
        <dbReference type="EMBL" id="MFC6632240.1"/>
    </source>
</evidence>
<sequence length="279" mass="28651">MVRDSDGDGVPDSGDNCPMVANDNQADQDNDGSGDACDRDIDGDGLPNDSDNCRIQANPGQEDQDGDGTGDTCDNDIDGDDIANDVDNCPLVANPDQADLDGDGIGDACDDELTCAPGEFFEPIAESHATVDSDDGGLLSCIGCSVSDEENVIDANLGNAARMAIPLGLLGDGVSIRVDDTNTVYTGNHRVGFIVQNPSSLLDLTLLNSITLTALLDNSAVASASGGSLLSLSLLAGSDRRLVTLDTAGDFDAVRLRLGGLAGLLNQLDVYAACVAQLD</sequence>
<comment type="caution">
    <text evidence="4">The sequence shown here is derived from an EMBL/GenBank/DDBJ whole genome shotgun (WGS) entry which is preliminary data.</text>
</comment>
<evidence type="ECO:0000256" key="1">
    <source>
        <dbReference type="ARBA" id="ARBA00022729"/>
    </source>
</evidence>
<dbReference type="InterPro" id="IPR003367">
    <property type="entry name" value="Thrombospondin_3-like_rpt"/>
</dbReference>
<evidence type="ECO:0000256" key="2">
    <source>
        <dbReference type="ARBA" id="ARBA00022837"/>
    </source>
</evidence>
<feature type="region of interest" description="Disordered" evidence="3">
    <location>
        <begin position="1"/>
        <end position="79"/>
    </location>
</feature>
<feature type="compositionally biased region" description="Acidic residues" evidence="3">
    <location>
        <begin position="62"/>
        <end position="79"/>
    </location>
</feature>
<dbReference type="InterPro" id="IPR017897">
    <property type="entry name" value="Thrombospondin_3_rpt"/>
</dbReference>
<gene>
    <name evidence="4" type="ORF">ACFQBM_03050</name>
</gene>
<dbReference type="RefSeq" id="WP_319024550.1">
    <property type="nucleotide sequence ID" value="NZ_JACZFR010000028.1"/>
</dbReference>
<name>A0ABW1YHP5_9GAMM</name>
<evidence type="ECO:0000313" key="5">
    <source>
        <dbReference type="Proteomes" id="UP001596425"/>
    </source>
</evidence>
<proteinExistence type="predicted"/>
<feature type="compositionally biased region" description="Low complexity" evidence="3">
    <location>
        <begin position="8"/>
        <end position="25"/>
    </location>
</feature>
<dbReference type="EMBL" id="JBHSVR010000001">
    <property type="protein sequence ID" value="MFC6632240.1"/>
    <property type="molecule type" value="Genomic_DNA"/>
</dbReference>
<dbReference type="InterPro" id="IPR028974">
    <property type="entry name" value="TSP_type-3_rpt"/>
</dbReference>
<dbReference type="Pfam" id="PF02412">
    <property type="entry name" value="TSP_3"/>
    <property type="match status" value="3"/>
</dbReference>